<evidence type="ECO:0000256" key="1">
    <source>
        <dbReference type="ARBA" id="ARBA00004651"/>
    </source>
</evidence>
<feature type="transmembrane region" description="Helical" evidence="7">
    <location>
        <begin position="253"/>
        <end position="274"/>
    </location>
</feature>
<evidence type="ECO:0000256" key="5">
    <source>
        <dbReference type="ARBA" id="ARBA00023136"/>
    </source>
</evidence>
<gene>
    <name evidence="9" type="ORF">CLV63_103235</name>
</gene>
<accession>A0A2P8DQN0</accession>
<dbReference type="CDD" id="cd06174">
    <property type="entry name" value="MFS"/>
    <property type="match status" value="1"/>
</dbReference>
<keyword evidence="3 7" id="KW-0812">Transmembrane</keyword>
<dbReference type="InterPro" id="IPR011701">
    <property type="entry name" value="MFS"/>
</dbReference>
<protein>
    <submittedName>
        <fullName evidence="9">Sugar phosphate permease</fullName>
    </submittedName>
</protein>
<sequence length="440" mass="45339">MSLRADGERANGAPARPESSADRTSPRPTHPAGPAGGGRAWLVWGVGVAVYFLAMFHRNGLGVAALEAQERFGVGPALLAVLPMLQLVVYVALQVPAGLLADRIGPRRSLLMGMAAMAFGVVLFAVAPNAPVAIAGRLFIGLGDALTFLNVIRLAALWFPRSRYALVSALTGVTGGLGQIASVAPLSAALERVGWTPAFLGAGALTVLMTLLVVLVVRDRPAGTPAATGHPRISVAASIMEALRTRGPRVGMAYHAVAMSPYTMLALLWGYPFLVEGMGLGPGTAALLLTVLGAGTLWMSPLLGALAGRWPGIRFPFAAVFAPVLTLGWLLLTLWPGGAPAGVVVAVLAVSATGAVVAPALSFDFARDGMPAHRTGVASGLVNMSGFSVTLIGTVLAGAILETAPEPRGMTDFQLAFLPMTAMMLAATCALLVLVLRRPR</sequence>
<dbReference type="InterPro" id="IPR020846">
    <property type="entry name" value="MFS_dom"/>
</dbReference>
<reference evidence="9 10" key="1">
    <citation type="submission" date="2018-03" db="EMBL/GenBank/DDBJ databases">
        <title>Genomic Encyclopedia of Archaeal and Bacterial Type Strains, Phase II (KMG-II): from individual species to whole genera.</title>
        <authorList>
            <person name="Goeker M."/>
        </authorList>
    </citation>
    <scope>NUCLEOTIDE SEQUENCE [LARGE SCALE GENOMIC DNA]</scope>
    <source>
        <strain evidence="9 10">DSM 45312</strain>
    </source>
</reference>
<dbReference type="InterPro" id="IPR036259">
    <property type="entry name" value="MFS_trans_sf"/>
</dbReference>
<dbReference type="Proteomes" id="UP000240542">
    <property type="component" value="Unassembled WGS sequence"/>
</dbReference>
<name>A0A2P8DQN0_9ACTN</name>
<dbReference type="SUPFAM" id="SSF103473">
    <property type="entry name" value="MFS general substrate transporter"/>
    <property type="match status" value="1"/>
</dbReference>
<feature type="region of interest" description="Disordered" evidence="6">
    <location>
        <begin position="1"/>
        <end position="35"/>
    </location>
</feature>
<feature type="transmembrane region" description="Helical" evidence="7">
    <location>
        <begin position="109"/>
        <end position="127"/>
    </location>
</feature>
<dbReference type="Pfam" id="PF07690">
    <property type="entry name" value="MFS_1"/>
    <property type="match status" value="1"/>
</dbReference>
<dbReference type="GO" id="GO:0022857">
    <property type="term" value="F:transmembrane transporter activity"/>
    <property type="evidence" value="ECO:0007669"/>
    <property type="project" value="InterPro"/>
</dbReference>
<dbReference type="EMBL" id="PYGA01000003">
    <property type="protein sequence ID" value="PSK99510.1"/>
    <property type="molecule type" value="Genomic_DNA"/>
</dbReference>
<evidence type="ECO:0000256" key="7">
    <source>
        <dbReference type="SAM" id="Phobius"/>
    </source>
</evidence>
<evidence type="ECO:0000313" key="9">
    <source>
        <dbReference type="EMBL" id="PSK99510.1"/>
    </source>
</evidence>
<dbReference type="GO" id="GO:0005886">
    <property type="term" value="C:plasma membrane"/>
    <property type="evidence" value="ECO:0007669"/>
    <property type="project" value="UniProtKB-SubCell"/>
</dbReference>
<feature type="transmembrane region" description="Helical" evidence="7">
    <location>
        <begin position="413"/>
        <end position="436"/>
    </location>
</feature>
<dbReference type="Gene3D" id="1.20.1250.20">
    <property type="entry name" value="MFS general substrate transporter like domains"/>
    <property type="match status" value="2"/>
</dbReference>
<dbReference type="PANTHER" id="PTHR43124">
    <property type="entry name" value="PURINE EFFLUX PUMP PBUE"/>
    <property type="match status" value="1"/>
</dbReference>
<evidence type="ECO:0000256" key="4">
    <source>
        <dbReference type="ARBA" id="ARBA00022989"/>
    </source>
</evidence>
<feature type="transmembrane region" description="Helical" evidence="7">
    <location>
        <begin position="381"/>
        <end position="401"/>
    </location>
</feature>
<evidence type="ECO:0000256" key="2">
    <source>
        <dbReference type="ARBA" id="ARBA00022475"/>
    </source>
</evidence>
<feature type="transmembrane region" description="Helical" evidence="7">
    <location>
        <begin position="341"/>
        <end position="361"/>
    </location>
</feature>
<evidence type="ECO:0000313" key="10">
    <source>
        <dbReference type="Proteomes" id="UP000240542"/>
    </source>
</evidence>
<evidence type="ECO:0000259" key="8">
    <source>
        <dbReference type="PROSITE" id="PS50850"/>
    </source>
</evidence>
<keyword evidence="5 7" id="KW-0472">Membrane</keyword>
<organism evidence="9 10">
    <name type="scientific">Murinocardiopsis flavida</name>
    <dbReference type="NCBI Taxonomy" id="645275"/>
    <lineage>
        <taxon>Bacteria</taxon>
        <taxon>Bacillati</taxon>
        <taxon>Actinomycetota</taxon>
        <taxon>Actinomycetes</taxon>
        <taxon>Streptosporangiales</taxon>
        <taxon>Nocardiopsidaceae</taxon>
        <taxon>Murinocardiopsis</taxon>
    </lineage>
</organism>
<feature type="transmembrane region" description="Helical" evidence="7">
    <location>
        <begin position="198"/>
        <end position="217"/>
    </location>
</feature>
<dbReference type="PANTHER" id="PTHR43124:SF3">
    <property type="entry name" value="CHLORAMPHENICOL EFFLUX PUMP RV0191"/>
    <property type="match status" value="1"/>
</dbReference>
<dbReference type="RefSeq" id="WP_245928603.1">
    <property type="nucleotide sequence ID" value="NZ_PYGA01000003.1"/>
</dbReference>
<feature type="transmembrane region" description="Helical" evidence="7">
    <location>
        <begin position="77"/>
        <end position="97"/>
    </location>
</feature>
<keyword evidence="4 7" id="KW-1133">Transmembrane helix</keyword>
<dbReference type="PROSITE" id="PS50850">
    <property type="entry name" value="MFS"/>
    <property type="match status" value="1"/>
</dbReference>
<comment type="caution">
    <text evidence="9">The sequence shown here is derived from an EMBL/GenBank/DDBJ whole genome shotgun (WGS) entry which is preliminary data.</text>
</comment>
<evidence type="ECO:0000256" key="3">
    <source>
        <dbReference type="ARBA" id="ARBA00022692"/>
    </source>
</evidence>
<dbReference type="InterPro" id="IPR050189">
    <property type="entry name" value="MFS_Efflux_Transporters"/>
</dbReference>
<dbReference type="AlphaFoldDB" id="A0A2P8DQN0"/>
<feature type="transmembrane region" description="Helical" evidence="7">
    <location>
        <begin position="286"/>
        <end position="308"/>
    </location>
</feature>
<evidence type="ECO:0000256" key="6">
    <source>
        <dbReference type="SAM" id="MobiDB-lite"/>
    </source>
</evidence>
<keyword evidence="10" id="KW-1185">Reference proteome</keyword>
<feature type="transmembrane region" description="Helical" evidence="7">
    <location>
        <begin position="40"/>
        <end position="57"/>
    </location>
</feature>
<comment type="subcellular location">
    <subcellularLocation>
        <location evidence="1">Cell membrane</location>
        <topology evidence="1">Multi-pass membrane protein</topology>
    </subcellularLocation>
</comment>
<feature type="transmembrane region" description="Helical" evidence="7">
    <location>
        <begin position="133"/>
        <end position="152"/>
    </location>
</feature>
<proteinExistence type="predicted"/>
<feature type="domain" description="Major facilitator superfamily (MFS) profile" evidence="8">
    <location>
        <begin position="43"/>
        <end position="439"/>
    </location>
</feature>
<feature type="transmembrane region" description="Helical" evidence="7">
    <location>
        <begin position="315"/>
        <end position="335"/>
    </location>
</feature>
<keyword evidence="2" id="KW-1003">Cell membrane</keyword>